<dbReference type="SUPFAM" id="SSF160631">
    <property type="entry name" value="SMI1/KNR4-like"/>
    <property type="match status" value="1"/>
</dbReference>
<dbReference type="AlphaFoldDB" id="A0A1G5JPA8"/>
<keyword evidence="3" id="KW-1185">Reference proteome</keyword>
<dbReference type="Proteomes" id="UP000199569">
    <property type="component" value="Unassembled WGS sequence"/>
</dbReference>
<evidence type="ECO:0000313" key="2">
    <source>
        <dbReference type="EMBL" id="SCY89741.1"/>
    </source>
</evidence>
<proteinExistence type="predicted"/>
<dbReference type="InterPro" id="IPR037883">
    <property type="entry name" value="Knr4/Smi1-like_sf"/>
</dbReference>
<dbReference type="STRING" id="549386.SAMN02927923_02762"/>
<sequence>MEGDKLSLSSVAPTTGSFWHESLHWSQKEEGAATRVDELIAETEGRLGVSLPKLLKALYRNRNGGYTSYRFYAKTPDPRPVFDDWHCVILDGDIHPVHKLETLGELSDMVDYGDDDSSFRSRFPNADLLIVLARHGWDCFLCLDYRTDGPSAEPEVAFLEEGADGLEEVLRVPNFEQLFTGLRKEEEPAL</sequence>
<dbReference type="Gene3D" id="3.40.1580.10">
    <property type="entry name" value="SMI1/KNR4-like"/>
    <property type="match status" value="1"/>
</dbReference>
<evidence type="ECO:0000313" key="3">
    <source>
        <dbReference type="Proteomes" id="UP000199569"/>
    </source>
</evidence>
<dbReference type="RefSeq" id="WP_091135380.1">
    <property type="nucleotide sequence ID" value="NZ_FMVJ01000007.1"/>
</dbReference>
<name>A0A1G5JPA8_9HYPH</name>
<dbReference type="OrthoDB" id="7982237at2"/>
<evidence type="ECO:0000259" key="1">
    <source>
        <dbReference type="SMART" id="SM00860"/>
    </source>
</evidence>
<organism evidence="2 3">
    <name type="scientific">Microvirga guangxiensis</name>
    <dbReference type="NCBI Taxonomy" id="549386"/>
    <lineage>
        <taxon>Bacteria</taxon>
        <taxon>Pseudomonadati</taxon>
        <taxon>Pseudomonadota</taxon>
        <taxon>Alphaproteobacteria</taxon>
        <taxon>Hyphomicrobiales</taxon>
        <taxon>Methylobacteriaceae</taxon>
        <taxon>Microvirga</taxon>
    </lineage>
</organism>
<gene>
    <name evidence="2" type="ORF">SAMN02927923_02762</name>
</gene>
<dbReference type="InterPro" id="IPR018958">
    <property type="entry name" value="Knr4/Smi1-like_dom"/>
</dbReference>
<dbReference type="EMBL" id="FMVJ01000007">
    <property type="protein sequence ID" value="SCY89741.1"/>
    <property type="molecule type" value="Genomic_DNA"/>
</dbReference>
<dbReference type="Pfam" id="PF09346">
    <property type="entry name" value="SMI1_KNR4"/>
    <property type="match status" value="1"/>
</dbReference>
<accession>A0A1G5JPA8</accession>
<dbReference type="SMART" id="SM00860">
    <property type="entry name" value="SMI1_KNR4"/>
    <property type="match status" value="1"/>
</dbReference>
<feature type="domain" description="Knr4/Smi1-like" evidence="1">
    <location>
        <begin position="35"/>
        <end position="172"/>
    </location>
</feature>
<protein>
    <submittedName>
        <fullName evidence="2">SMI1 / KNR4 family (SUKH-1)</fullName>
    </submittedName>
</protein>
<reference evidence="3" key="1">
    <citation type="submission" date="2016-10" db="EMBL/GenBank/DDBJ databases">
        <authorList>
            <person name="Varghese N."/>
            <person name="Submissions S."/>
        </authorList>
    </citation>
    <scope>NUCLEOTIDE SEQUENCE [LARGE SCALE GENOMIC DNA]</scope>
    <source>
        <strain evidence="3">CGMCC 1.7666</strain>
    </source>
</reference>